<evidence type="ECO:0000256" key="5">
    <source>
        <dbReference type="ARBA" id="ARBA00022679"/>
    </source>
</evidence>
<keyword evidence="5" id="KW-0808">Transferase</keyword>
<proteinExistence type="predicted"/>
<dbReference type="PRINTS" id="PR00344">
    <property type="entry name" value="BCTRLSENSOR"/>
</dbReference>
<dbReference type="Gene3D" id="1.10.287.130">
    <property type="match status" value="1"/>
</dbReference>
<evidence type="ECO:0000313" key="12">
    <source>
        <dbReference type="Proteomes" id="UP000001968"/>
    </source>
</evidence>
<dbReference type="PANTHER" id="PTHR45453">
    <property type="entry name" value="PHOSPHATE REGULON SENSOR PROTEIN PHOR"/>
    <property type="match status" value="1"/>
</dbReference>
<dbReference type="FunFam" id="3.30.565.10:FF:000006">
    <property type="entry name" value="Sensor histidine kinase WalK"/>
    <property type="match status" value="1"/>
</dbReference>
<evidence type="ECO:0000259" key="10">
    <source>
        <dbReference type="PROSITE" id="PS50109"/>
    </source>
</evidence>
<gene>
    <name evidence="11" type="ordered locus">Swol_2176</name>
</gene>
<comment type="catalytic activity">
    <reaction evidence="1">
        <text>ATP + protein L-histidine = ADP + protein N-phospho-L-histidine.</text>
        <dbReference type="EC" id="2.7.13.3"/>
    </reaction>
</comment>
<dbReference type="GO" id="GO:0004721">
    <property type="term" value="F:phosphoprotein phosphatase activity"/>
    <property type="evidence" value="ECO:0007669"/>
    <property type="project" value="TreeGrafter"/>
</dbReference>
<evidence type="ECO:0000313" key="11">
    <source>
        <dbReference type="EMBL" id="ABI69467.1"/>
    </source>
</evidence>
<dbReference type="Pfam" id="PF02518">
    <property type="entry name" value="HATPase_c"/>
    <property type="match status" value="1"/>
</dbReference>
<dbReference type="GO" id="GO:0016036">
    <property type="term" value="P:cellular response to phosphate starvation"/>
    <property type="evidence" value="ECO:0007669"/>
    <property type="project" value="TreeGrafter"/>
</dbReference>
<comment type="subcellular location">
    <subcellularLocation>
        <location evidence="2">Membrane</location>
    </subcellularLocation>
</comment>
<dbReference type="PROSITE" id="PS50109">
    <property type="entry name" value="HIS_KIN"/>
    <property type="match status" value="1"/>
</dbReference>
<dbReference type="Pfam" id="PF00512">
    <property type="entry name" value="HisKA"/>
    <property type="match status" value="1"/>
</dbReference>
<dbReference type="InterPro" id="IPR004358">
    <property type="entry name" value="Sig_transdc_His_kin-like_C"/>
</dbReference>
<dbReference type="OrthoDB" id="9813151at2"/>
<dbReference type="RefSeq" id="WP_011641558.1">
    <property type="nucleotide sequence ID" value="NC_008346.1"/>
</dbReference>
<evidence type="ECO:0000256" key="8">
    <source>
        <dbReference type="ARBA" id="ARBA00023136"/>
    </source>
</evidence>
<keyword evidence="6" id="KW-0418">Kinase</keyword>
<evidence type="ECO:0000256" key="9">
    <source>
        <dbReference type="SAM" id="Phobius"/>
    </source>
</evidence>
<dbReference type="AlphaFoldDB" id="Q0AUY7"/>
<dbReference type="InterPro" id="IPR036890">
    <property type="entry name" value="HATPase_C_sf"/>
</dbReference>
<dbReference type="CDD" id="cd00075">
    <property type="entry name" value="HATPase"/>
    <property type="match status" value="1"/>
</dbReference>
<feature type="transmembrane region" description="Helical" evidence="9">
    <location>
        <begin position="141"/>
        <end position="163"/>
    </location>
</feature>
<dbReference type="EMBL" id="CP000448">
    <property type="protein sequence ID" value="ABI69467.1"/>
    <property type="molecule type" value="Genomic_DNA"/>
</dbReference>
<evidence type="ECO:0000256" key="4">
    <source>
        <dbReference type="ARBA" id="ARBA00022553"/>
    </source>
</evidence>
<evidence type="ECO:0000256" key="3">
    <source>
        <dbReference type="ARBA" id="ARBA00012438"/>
    </source>
</evidence>
<dbReference type="EC" id="2.7.13.3" evidence="3"/>
<dbReference type="InterPro" id="IPR003594">
    <property type="entry name" value="HATPase_dom"/>
</dbReference>
<evidence type="ECO:0000256" key="7">
    <source>
        <dbReference type="ARBA" id="ARBA00023012"/>
    </source>
</evidence>
<dbReference type="Gene3D" id="3.30.565.10">
    <property type="entry name" value="Histidine kinase-like ATPase, C-terminal domain"/>
    <property type="match status" value="1"/>
</dbReference>
<dbReference type="SUPFAM" id="SSF55874">
    <property type="entry name" value="ATPase domain of HSP90 chaperone/DNA topoisomerase II/histidine kinase"/>
    <property type="match status" value="1"/>
</dbReference>
<dbReference type="GO" id="GO:0005886">
    <property type="term" value="C:plasma membrane"/>
    <property type="evidence" value="ECO:0007669"/>
    <property type="project" value="TreeGrafter"/>
</dbReference>
<sequence length="400" mass="45245">MFAKLRKKFVIINMSLLTIVFLVIFSVIYLLTAVAGERQTEFALNTIMFAPPRPFPDNPILASSMVAELDEKGHMVRSFSFMNMSQQIIGQAVEQAVQSRDLSGKIRIEESYYAFLKHNTGNGTRIVFVDRTPQHRMLMNLLLTFLLVGSISLLLLFLISIYLADKSIQPIQEAFEKQRQFIADASHELRTPLAVIKTNLALITANSEESVESQSRWIDYISSQTDSMANLVDDMLALARIDYMKAKTLFTRFDLSQTLSSTLLAFEAIFYEKHISLKQEIQEDIFLNGEKENIKKVISILIDNAIKNTGANGSITVRLASDKNKIEMRISNTGEGIPAEDLQKIFERFYRVDKSRSRENRGYGLGLAIAKSIIEQQQGRIYATSTPGADTSFVVEWPRT</sequence>
<dbReference type="STRING" id="335541.Swol_2176"/>
<dbReference type="SMART" id="SM00387">
    <property type="entry name" value="HATPase_c"/>
    <property type="match status" value="1"/>
</dbReference>
<keyword evidence="12" id="KW-1185">Reference proteome</keyword>
<dbReference type="PANTHER" id="PTHR45453:SF1">
    <property type="entry name" value="PHOSPHATE REGULON SENSOR PROTEIN PHOR"/>
    <property type="match status" value="1"/>
</dbReference>
<dbReference type="SUPFAM" id="SSF47384">
    <property type="entry name" value="Homodimeric domain of signal transducing histidine kinase"/>
    <property type="match status" value="1"/>
</dbReference>
<dbReference type="InterPro" id="IPR005467">
    <property type="entry name" value="His_kinase_dom"/>
</dbReference>
<feature type="transmembrane region" description="Helical" evidence="9">
    <location>
        <begin position="12"/>
        <end position="31"/>
    </location>
</feature>
<reference evidence="12" key="1">
    <citation type="journal article" date="2010" name="Environ. Microbiol.">
        <title>The genome of Syntrophomonas wolfei: new insights into syntrophic metabolism and biohydrogen production.</title>
        <authorList>
            <person name="Sieber J.R."/>
            <person name="Sims D.R."/>
            <person name="Han C."/>
            <person name="Kim E."/>
            <person name="Lykidis A."/>
            <person name="Lapidus A.L."/>
            <person name="McDonnald E."/>
            <person name="Rohlin L."/>
            <person name="Culley D.E."/>
            <person name="Gunsalus R."/>
            <person name="McInerney M.J."/>
        </authorList>
    </citation>
    <scope>NUCLEOTIDE SEQUENCE [LARGE SCALE GENOMIC DNA]</scope>
    <source>
        <strain evidence="12">DSM 2245B / Goettingen</strain>
    </source>
</reference>
<dbReference type="Proteomes" id="UP000001968">
    <property type="component" value="Chromosome"/>
</dbReference>
<evidence type="ECO:0000256" key="6">
    <source>
        <dbReference type="ARBA" id="ARBA00022777"/>
    </source>
</evidence>
<dbReference type="FunFam" id="1.10.287.130:FF:000001">
    <property type="entry name" value="Two-component sensor histidine kinase"/>
    <property type="match status" value="1"/>
</dbReference>
<dbReference type="GO" id="GO:0000155">
    <property type="term" value="F:phosphorelay sensor kinase activity"/>
    <property type="evidence" value="ECO:0007669"/>
    <property type="project" value="InterPro"/>
</dbReference>
<evidence type="ECO:0000256" key="1">
    <source>
        <dbReference type="ARBA" id="ARBA00000085"/>
    </source>
</evidence>
<name>Q0AUY7_SYNWW</name>
<keyword evidence="7" id="KW-0902">Two-component regulatory system</keyword>
<dbReference type="SMART" id="SM00388">
    <property type="entry name" value="HisKA"/>
    <property type="match status" value="1"/>
</dbReference>
<dbReference type="KEGG" id="swo:Swol_2176"/>
<feature type="domain" description="Histidine kinase" evidence="10">
    <location>
        <begin position="184"/>
        <end position="400"/>
    </location>
</feature>
<keyword evidence="9" id="KW-1133">Transmembrane helix</keyword>
<keyword evidence="4" id="KW-0597">Phosphoprotein</keyword>
<dbReference type="InterPro" id="IPR003661">
    <property type="entry name" value="HisK_dim/P_dom"/>
</dbReference>
<organism evidence="11 12">
    <name type="scientific">Syntrophomonas wolfei subsp. wolfei (strain DSM 2245B / Goettingen)</name>
    <dbReference type="NCBI Taxonomy" id="335541"/>
    <lineage>
        <taxon>Bacteria</taxon>
        <taxon>Bacillati</taxon>
        <taxon>Bacillota</taxon>
        <taxon>Clostridia</taxon>
        <taxon>Eubacteriales</taxon>
        <taxon>Syntrophomonadaceae</taxon>
        <taxon>Syntrophomonas</taxon>
    </lineage>
</organism>
<protein>
    <recommendedName>
        <fullName evidence="3">histidine kinase</fullName>
        <ecNumber evidence="3">2.7.13.3</ecNumber>
    </recommendedName>
</protein>
<accession>Q0AUY7</accession>
<keyword evidence="9" id="KW-0812">Transmembrane</keyword>
<dbReference type="InterPro" id="IPR036097">
    <property type="entry name" value="HisK_dim/P_sf"/>
</dbReference>
<dbReference type="InterPro" id="IPR050351">
    <property type="entry name" value="BphY/WalK/GraS-like"/>
</dbReference>
<evidence type="ECO:0000256" key="2">
    <source>
        <dbReference type="ARBA" id="ARBA00004370"/>
    </source>
</evidence>
<dbReference type="eggNOG" id="COG5002">
    <property type="taxonomic scope" value="Bacteria"/>
</dbReference>
<keyword evidence="8 9" id="KW-0472">Membrane</keyword>
<dbReference type="HOGENOM" id="CLU_000445_89_6_9"/>
<dbReference type="CDD" id="cd00082">
    <property type="entry name" value="HisKA"/>
    <property type="match status" value="1"/>
</dbReference>